<sequence length="179" mass="18403">MPYLVAAVVAVGLLGLVNLMLLTAVLKRLRTQSADHHRTAFDQPMPPVGTVVDDFAVTDVEGATWSKESLTGDTLVGFFSPGCPACEDLLPEFVEYAAGFPGGAERVVAVVEAMPGDAGRYVSLLSPVARVVTDPPGRTVVVPAFAARAFPGVVIVDAAGRVTVSGGDVAALPAPVPAH</sequence>
<dbReference type="Proteomes" id="UP001500967">
    <property type="component" value="Unassembled WGS sequence"/>
</dbReference>
<dbReference type="PROSITE" id="PS51352">
    <property type="entry name" value="THIOREDOXIN_2"/>
    <property type="match status" value="1"/>
</dbReference>
<protein>
    <recommendedName>
        <fullName evidence="2">Thioredoxin domain-containing protein</fullName>
    </recommendedName>
</protein>
<reference evidence="4" key="1">
    <citation type="journal article" date="2019" name="Int. J. Syst. Evol. Microbiol.">
        <title>The Global Catalogue of Microorganisms (GCM) 10K type strain sequencing project: providing services to taxonomists for standard genome sequencing and annotation.</title>
        <authorList>
            <consortium name="The Broad Institute Genomics Platform"/>
            <consortium name="The Broad Institute Genome Sequencing Center for Infectious Disease"/>
            <person name="Wu L."/>
            <person name="Ma J."/>
        </authorList>
    </citation>
    <scope>NUCLEOTIDE SEQUENCE [LARGE SCALE GENOMIC DNA]</scope>
    <source>
        <strain evidence="4">JCM 10425</strain>
    </source>
</reference>
<evidence type="ECO:0000259" key="2">
    <source>
        <dbReference type="PROSITE" id="PS51352"/>
    </source>
</evidence>
<dbReference type="InterPro" id="IPR036249">
    <property type="entry name" value="Thioredoxin-like_sf"/>
</dbReference>
<dbReference type="PROSITE" id="PS00194">
    <property type="entry name" value="THIOREDOXIN_1"/>
    <property type="match status" value="1"/>
</dbReference>
<keyword evidence="1" id="KW-0472">Membrane</keyword>
<feature type="domain" description="Thioredoxin" evidence="2">
    <location>
        <begin position="46"/>
        <end position="179"/>
    </location>
</feature>
<dbReference type="InterPro" id="IPR013766">
    <property type="entry name" value="Thioredoxin_domain"/>
</dbReference>
<organism evidence="3 4">
    <name type="scientific">Cryptosporangium japonicum</name>
    <dbReference type="NCBI Taxonomy" id="80872"/>
    <lineage>
        <taxon>Bacteria</taxon>
        <taxon>Bacillati</taxon>
        <taxon>Actinomycetota</taxon>
        <taxon>Actinomycetes</taxon>
        <taxon>Cryptosporangiales</taxon>
        <taxon>Cryptosporangiaceae</taxon>
        <taxon>Cryptosporangium</taxon>
    </lineage>
</organism>
<evidence type="ECO:0000256" key="1">
    <source>
        <dbReference type="SAM" id="Phobius"/>
    </source>
</evidence>
<gene>
    <name evidence="3" type="ORF">GCM10009539_28000</name>
</gene>
<dbReference type="InterPro" id="IPR017937">
    <property type="entry name" value="Thioredoxin_CS"/>
</dbReference>
<dbReference type="EMBL" id="BAAAGX010000010">
    <property type="protein sequence ID" value="GAA0241057.1"/>
    <property type="molecule type" value="Genomic_DNA"/>
</dbReference>
<keyword evidence="1" id="KW-0812">Transmembrane</keyword>
<dbReference type="RefSeq" id="WP_344649227.1">
    <property type="nucleotide sequence ID" value="NZ_BAAAGX010000010.1"/>
</dbReference>
<accession>A0ABP3DTY6</accession>
<evidence type="ECO:0000313" key="3">
    <source>
        <dbReference type="EMBL" id="GAA0241057.1"/>
    </source>
</evidence>
<name>A0ABP3DTY6_9ACTN</name>
<dbReference type="Gene3D" id="3.40.30.10">
    <property type="entry name" value="Glutaredoxin"/>
    <property type="match status" value="1"/>
</dbReference>
<comment type="caution">
    <text evidence="3">The sequence shown here is derived from an EMBL/GenBank/DDBJ whole genome shotgun (WGS) entry which is preliminary data.</text>
</comment>
<proteinExistence type="predicted"/>
<feature type="transmembrane region" description="Helical" evidence="1">
    <location>
        <begin position="6"/>
        <end position="26"/>
    </location>
</feature>
<dbReference type="SUPFAM" id="SSF52833">
    <property type="entry name" value="Thioredoxin-like"/>
    <property type="match status" value="1"/>
</dbReference>
<evidence type="ECO:0000313" key="4">
    <source>
        <dbReference type="Proteomes" id="UP001500967"/>
    </source>
</evidence>
<keyword evidence="4" id="KW-1185">Reference proteome</keyword>
<keyword evidence="1" id="KW-1133">Transmembrane helix</keyword>